<dbReference type="EMBL" id="LT906454">
    <property type="protein sequence ID" value="SNV32527.1"/>
    <property type="molecule type" value="Genomic_DNA"/>
</dbReference>
<accession>A0A239WDE1</accession>
<dbReference type="GO" id="GO:0005829">
    <property type="term" value="C:cytosol"/>
    <property type="evidence" value="ECO:0007669"/>
    <property type="project" value="TreeGrafter"/>
</dbReference>
<evidence type="ECO:0000313" key="2">
    <source>
        <dbReference type="EMBL" id="SNV32527.1"/>
    </source>
</evidence>
<reference evidence="2 3" key="1">
    <citation type="submission" date="2017-06" db="EMBL/GenBank/DDBJ databases">
        <authorList>
            <consortium name="Pathogen Informatics"/>
        </authorList>
    </citation>
    <scope>NUCLEOTIDE SEQUENCE [LARGE SCALE GENOMIC DNA]</scope>
    <source>
        <strain evidence="2 3">NCTC11291</strain>
    </source>
</reference>
<dbReference type="Proteomes" id="UP000215144">
    <property type="component" value="Chromosome 1"/>
</dbReference>
<dbReference type="InterPro" id="IPR051917">
    <property type="entry name" value="Transposase-Integrase"/>
</dbReference>
<proteinExistence type="predicted"/>
<protein>
    <submittedName>
        <fullName evidence="2">Transposase</fullName>
    </submittedName>
</protein>
<gene>
    <name evidence="2" type="ORF">SAMEA4504048_00165</name>
</gene>
<evidence type="ECO:0000313" key="3">
    <source>
        <dbReference type="Proteomes" id="UP000215144"/>
    </source>
</evidence>
<organism evidence="2 3">
    <name type="scientific">Streptococcus acidominimus</name>
    <dbReference type="NCBI Taxonomy" id="1326"/>
    <lineage>
        <taxon>Bacteria</taxon>
        <taxon>Bacillati</taxon>
        <taxon>Bacillota</taxon>
        <taxon>Bacilli</taxon>
        <taxon>Lactobacillales</taxon>
        <taxon>Streptococcaceae</taxon>
        <taxon>Streptococcus</taxon>
    </lineage>
</organism>
<dbReference type="GO" id="GO:0032196">
    <property type="term" value="P:transposition"/>
    <property type="evidence" value="ECO:0007669"/>
    <property type="project" value="TreeGrafter"/>
</dbReference>
<dbReference type="AlphaFoldDB" id="A0A239WDE1"/>
<dbReference type="PANTHER" id="PTHR10948">
    <property type="entry name" value="TRANSPOSASE"/>
    <property type="match status" value="1"/>
</dbReference>
<dbReference type="PANTHER" id="PTHR10948:SF23">
    <property type="entry name" value="TRANSPOSASE INSI FOR INSERTION SEQUENCE ELEMENT IS30A-RELATED"/>
    <property type="match status" value="1"/>
</dbReference>
<sequence length="218" mass="25479">MGQVWSFTIKHKHLTLSDRNDIQIGIEQKKTFRVIASAIEKDPSTISKEVRKHLFIRESTVKSNCDACPLLKKAPYVCNTCPKKRLDCGFKKQFYYAKRAHQDYEQLLSESREGIPLNKQSFYDMNMVISKAIKKGQHLNHIIASNELSASRSSIYRYVAKGYMSVAPIDFPRMVKFRKRRTRELPPIPKGVKEGRSYQDFQDYKQNQSLTSWLEKFF</sequence>
<evidence type="ECO:0000259" key="1">
    <source>
        <dbReference type="Pfam" id="PF13936"/>
    </source>
</evidence>
<dbReference type="Pfam" id="PF13936">
    <property type="entry name" value="HTH_38"/>
    <property type="match status" value="1"/>
</dbReference>
<dbReference type="InterPro" id="IPR025246">
    <property type="entry name" value="IS30-like_HTH"/>
</dbReference>
<dbReference type="KEGG" id="saco:SAME_00165"/>
<name>A0A239WDE1_STRAI</name>
<dbReference type="GO" id="GO:0004803">
    <property type="term" value="F:transposase activity"/>
    <property type="evidence" value="ECO:0007669"/>
    <property type="project" value="TreeGrafter"/>
</dbReference>
<feature type="domain" description="Transposase IS30-like HTH" evidence="1">
    <location>
        <begin position="10"/>
        <end position="53"/>
    </location>
</feature>